<dbReference type="GeneID" id="24437935"/>
<evidence type="ECO:0000256" key="2">
    <source>
        <dbReference type="SAM" id="SignalP"/>
    </source>
</evidence>
<keyword evidence="1 3" id="KW-0812">Transmembrane</keyword>
<keyword evidence="1" id="KW-0472">Membrane</keyword>
<accession>W7XIM4</accession>
<feature type="chain" id="PRO_5004906929" evidence="2">
    <location>
        <begin position="21"/>
        <end position="107"/>
    </location>
</feature>
<dbReference type="Proteomes" id="UP000009168">
    <property type="component" value="Unassembled WGS sequence"/>
</dbReference>
<name>W7XIM4_TETTS</name>
<dbReference type="EMBL" id="GG662718">
    <property type="protein sequence ID" value="EWS74761.1"/>
    <property type="molecule type" value="Genomic_DNA"/>
</dbReference>
<evidence type="ECO:0000313" key="3">
    <source>
        <dbReference type="EMBL" id="EWS74761.1"/>
    </source>
</evidence>
<sequence>MRKIASVLILISITLFTVNASQSSQDLANLIYSGGICQKMILIAQMIQVSSTLSVEQTVTEILIVFINLLLEIIFRIIAAIQQMIPLWIFIKKYLPVMKVIYLPILF</sequence>
<reference evidence="4" key="1">
    <citation type="journal article" date="2006" name="PLoS Biol.">
        <title>Macronuclear genome sequence of the ciliate Tetrahymena thermophila, a model eukaryote.</title>
        <authorList>
            <person name="Eisen J.A."/>
            <person name="Coyne R.S."/>
            <person name="Wu M."/>
            <person name="Wu D."/>
            <person name="Thiagarajan M."/>
            <person name="Wortman J.R."/>
            <person name="Badger J.H."/>
            <person name="Ren Q."/>
            <person name="Amedeo P."/>
            <person name="Jones K.M."/>
            <person name="Tallon L.J."/>
            <person name="Delcher A.L."/>
            <person name="Salzberg S.L."/>
            <person name="Silva J.C."/>
            <person name="Haas B.J."/>
            <person name="Majoros W.H."/>
            <person name="Farzad M."/>
            <person name="Carlton J.M."/>
            <person name="Smith R.K. Jr."/>
            <person name="Garg J."/>
            <person name="Pearlman R.E."/>
            <person name="Karrer K.M."/>
            <person name="Sun L."/>
            <person name="Manning G."/>
            <person name="Elde N.C."/>
            <person name="Turkewitz A.P."/>
            <person name="Asai D.J."/>
            <person name="Wilkes D.E."/>
            <person name="Wang Y."/>
            <person name="Cai H."/>
            <person name="Collins K."/>
            <person name="Stewart B.A."/>
            <person name="Lee S.R."/>
            <person name="Wilamowska K."/>
            <person name="Weinberg Z."/>
            <person name="Ruzzo W.L."/>
            <person name="Wloga D."/>
            <person name="Gaertig J."/>
            <person name="Frankel J."/>
            <person name="Tsao C.-C."/>
            <person name="Gorovsky M.A."/>
            <person name="Keeling P.J."/>
            <person name="Waller R.F."/>
            <person name="Patron N.J."/>
            <person name="Cherry J.M."/>
            <person name="Stover N.A."/>
            <person name="Krieger C.J."/>
            <person name="del Toro C."/>
            <person name="Ryder H.F."/>
            <person name="Williamson S.C."/>
            <person name="Barbeau R.A."/>
            <person name="Hamilton E.P."/>
            <person name="Orias E."/>
        </authorList>
    </citation>
    <scope>NUCLEOTIDE SEQUENCE [LARGE SCALE GENOMIC DNA]</scope>
    <source>
        <strain evidence="4">SB210</strain>
    </source>
</reference>
<organism evidence="3 4">
    <name type="scientific">Tetrahymena thermophila (strain SB210)</name>
    <dbReference type="NCBI Taxonomy" id="312017"/>
    <lineage>
        <taxon>Eukaryota</taxon>
        <taxon>Sar</taxon>
        <taxon>Alveolata</taxon>
        <taxon>Ciliophora</taxon>
        <taxon>Intramacronucleata</taxon>
        <taxon>Oligohymenophorea</taxon>
        <taxon>Hymenostomatida</taxon>
        <taxon>Tetrahymenina</taxon>
        <taxon>Tetrahymenidae</taxon>
        <taxon>Tetrahymena</taxon>
    </lineage>
</organism>
<dbReference type="KEGG" id="tet:TTHERM_000234159"/>
<protein>
    <submittedName>
        <fullName evidence="3">Transmembrane protein, putative</fullName>
    </submittedName>
</protein>
<keyword evidence="1" id="KW-1133">Transmembrane helix</keyword>
<feature type="transmembrane region" description="Helical" evidence="1">
    <location>
        <begin position="62"/>
        <end position="91"/>
    </location>
</feature>
<evidence type="ECO:0000313" key="4">
    <source>
        <dbReference type="Proteomes" id="UP000009168"/>
    </source>
</evidence>
<keyword evidence="4" id="KW-1185">Reference proteome</keyword>
<dbReference type="RefSeq" id="XP_012652762.1">
    <property type="nucleotide sequence ID" value="XM_012797308.1"/>
</dbReference>
<feature type="signal peptide" evidence="2">
    <location>
        <begin position="1"/>
        <end position="20"/>
    </location>
</feature>
<keyword evidence="2" id="KW-0732">Signal</keyword>
<evidence type="ECO:0000256" key="1">
    <source>
        <dbReference type="SAM" id="Phobius"/>
    </source>
</evidence>
<gene>
    <name evidence="3" type="ORF">TTHERM_000234159</name>
</gene>
<dbReference type="InParanoid" id="W7XIM4"/>
<proteinExistence type="predicted"/>
<dbReference type="AlphaFoldDB" id="W7XIM4"/>